<reference evidence="1" key="1">
    <citation type="submission" date="2014-11" db="EMBL/GenBank/DDBJ databases">
        <authorList>
            <person name="Amaro Gonzalez C."/>
        </authorList>
    </citation>
    <scope>NUCLEOTIDE SEQUENCE</scope>
</reference>
<proteinExistence type="predicted"/>
<protein>
    <submittedName>
        <fullName evidence="1">Uncharacterized protein</fullName>
    </submittedName>
</protein>
<name>A0A0E9V5Q1_ANGAN</name>
<accession>A0A0E9V5Q1</accession>
<reference evidence="1" key="2">
    <citation type="journal article" date="2015" name="Fish Shellfish Immunol.">
        <title>Early steps in the European eel (Anguilla anguilla)-Vibrio vulnificus interaction in the gills: Role of the RtxA13 toxin.</title>
        <authorList>
            <person name="Callol A."/>
            <person name="Pajuelo D."/>
            <person name="Ebbesson L."/>
            <person name="Teles M."/>
            <person name="MacKenzie S."/>
            <person name="Amaro C."/>
        </authorList>
    </citation>
    <scope>NUCLEOTIDE SEQUENCE</scope>
</reference>
<dbReference type="EMBL" id="GBXM01035261">
    <property type="protein sequence ID" value="JAH73316.1"/>
    <property type="molecule type" value="Transcribed_RNA"/>
</dbReference>
<sequence length="24" mass="2774">MKILSTSRTLRLLLHCGYVRRAAD</sequence>
<dbReference type="AlphaFoldDB" id="A0A0E9V5Q1"/>
<evidence type="ECO:0000313" key="1">
    <source>
        <dbReference type="EMBL" id="JAH73316.1"/>
    </source>
</evidence>
<organism evidence="1">
    <name type="scientific">Anguilla anguilla</name>
    <name type="common">European freshwater eel</name>
    <name type="synonym">Muraena anguilla</name>
    <dbReference type="NCBI Taxonomy" id="7936"/>
    <lineage>
        <taxon>Eukaryota</taxon>
        <taxon>Metazoa</taxon>
        <taxon>Chordata</taxon>
        <taxon>Craniata</taxon>
        <taxon>Vertebrata</taxon>
        <taxon>Euteleostomi</taxon>
        <taxon>Actinopterygii</taxon>
        <taxon>Neopterygii</taxon>
        <taxon>Teleostei</taxon>
        <taxon>Anguilliformes</taxon>
        <taxon>Anguillidae</taxon>
        <taxon>Anguilla</taxon>
    </lineage>
</organism>